<dbReference type="InterPro" id="IPR036864">
    <property type="entry name" value="Zn2-C6_fun-type_DNA-bd_sf"/>
</dbReference>
<comment type="subcellular location">
    <subcellularLocation>
        <location evidence="1">Nucleus</location>
    </subcellularLocation>
</comment>
<feature type="region of interest" description="Disordered" evidence="6">
    <location>
        <begin position="749"/>
        <end position="795"/>
    </location>
</feature>
<dbReference type="GO" id="GO:0005634">
    <property type="term" value="C:nucleus"/>
    <property type="evidence" value="ECO:0007669"/>
    <property type="project" value="UniProtKB-SubCell"/>
</dbReference>
<dbReference type="PANTHER" id="PTHR47338">
    <property type="entry name" value="ZN(II)2CYS6 TRANSCRIPTION FACTOR (EUROFUNG)-RELATED"/>
    <property type="match status" value="1"/>
</dbReference>
<feature type="region of interest" description="Disordered" evidence="6">
    <location>
        <begin position="39"/>
        <end position="72"/>
    </location>
</feature>
<dbReference type="STRING" id="200324.A0A2N5VKT5"/>
<dbReference type="GO" id="GO:0000981">
    <property type="term" value="F:DNA-binding transcription factor activity, RNA polymerase II-specific"/>
    <property type="evidence" value="ECO:0007669"/>
    <property type="project" value="InterPro"/>
</dbReference>
<organism evidence="8 9">
    <name type="scientific">Puccinia coronata f. sp. avenae</name>
    <dbReference type="NCBI Taxonomy" id="200324"/>
    <lineage>
        <taxon>Eukaryota</taxon>
        <taxon>Fungi</taxon>
        <taxon>Dikarya</taxon>
        <taxon>Basidiomycota</taxon>
        <taxon>Pucciniomycotina</taxon>
        <taxon>Pucciniomycetes</taxon>
        <taxon>Pucciniales</taxon>
        <taxon>Pucciniaceae</taxon>
        <taxon>Puccinia</taxon>
    </lineage>
</organism>
<sequence length="974" mass="109916">MTTSKLDRLLTTELAVRRSPFAVRRSPFAVADWMDDMPAERNQPHHQTTNCSSSLSSSTASTISNSSATSESIDQELLPLLPHQTTHKKVNPTEPASTDQNDSLVKIKIKSRRFVSRPLQRNQACSTCRSRKVRCDAQKPACGACKRSAAAHGENPSIVVCQYDVDENNQDETIHSDVNHQLDPTIPPIQKPLAKIAALEKKSVTEMENLISRLNLSLNHPPTSSTCCSGPSLSSISTPCSNVFIPSIPNCAPTPMEVVWTNWPTCLPPRRIISHLVKLYFSLQSGAGQLMFLEPAQLLASLHLPPNHPDFPFVGLLHSIMAVAYQQSVLGNPDRFALNLLRVCNIKRYWPMDSVVHHYHAKCAKKAIDLALFNGNHLFQVTQSLNVYCYYAYGAGQLVQAWVCSGLAIQFATPLGLNQIERCQEHLDRTKPKPRSLLPAPRSVVEKYQRATTFWLAFQMDRFLSVSAGRPHAISESDITTLLPAKPGTSQATTEAVHLTTNPLSISHPHFFSSHPYDFDHFQLELKATILLGRVSDWLIRAPDPVGFNLQKYWKMPDVPIPDLRSQADFLLLDQDITTFQMSLPAKYHQTIFEGEGRKVSHSKVMTLLIINLSVILLHECFLTKESFNLSFERCLQAASKIKWIGDLLFGSGYDCRLLHPFSNYCWAIAVRVMMRQLVQNEIKLIELATATTSPNQEFSTNPLDPSRTELDKNELLGLLKVEEEKVKQNLMEIESLLVFNHKTQNPHSKLNLNFNHHTPHAGQQQQQQPIQSLRIQQQSFHEGPRQEPPLQPPPLYQQALHQQALQQHQVLQHSIDDQQFTKVQPNWSGASLTDQYHQSAYLNDHYQSIPQDEVLNPMAAYDLSSRDIRYTPQAPHLGGNTTHLDMGTNPQPFDQPYLAQTLDQPVTDHIPENIPGTWPEPDHLDRDTTQPASESSPVEEPSLNQIYFDQLIVLFRIRFQAFRLPESLSRVVF</sequence>
<dbReference type="GO" id="GO:0006351">
    <property type="term" value="P:DNA-templated transcription"/>
    <property type="evidence" value="ECO:0007669"/>
    <property type="project" value="InterPro"/>
</dbReference>
<dbReference type="EMBL" id="PGCJ01000089">
    <property type="protein sequence ID" value="PLW50613.1"/>
    <property type="molecule type" value="Genomic_DNA"/>
</dbReference>
<name>A0A2N5VKT5_9BASI</name>
<feature type="compositionally biased region" description="Low complexity" evidence="6">
    <location>
        <begin position="764"/>
        <end position="780"/>
    </location>
</feature>
<evidence type="ECO:0000256" key="3">
    <source>
        <dbReference type="ARBA" id="ARBA00023015"/>
    </source>
</evidence>
<dbReference type="Pfam" id="PF00172">
    <property type="entry name" value="Zn_clus"/>
    <property type="match status" value="1"/>
</dbReference>
<feature type="region of interest" description="Disordered" evidence="6">
    <location>
        <begin position="912"/>
        <end position="941"/>
    </location>
</feature>
<accession>A0A2N5VKT5</accession>
<protein>
    <recommendedName>
        <fullName evidence="7">Zn(2)-C6 fungal-type domain-containing protein</fullName>
    </recommendedName>
</protein>
<dbReference type="PROSITE" id="PS50048">
    <property type="entry name" value="ZN2_CY6_FUNGAL_2"/>
    <property type="match status" value="1"/>
</dbReference>
<dbReference type="SMART" id="SM00066">
    <property type="entry name" value="GAL4"/>
    <property type="match status" value="1"/>
</dbReference>
<dbReference type="CDD" id="cd00067">
    <property type="entry name" value="GAL4"/>
    <property type="match status" value="1"/>
</dbReference>
<dbReference type="PANTHER" id="PTHR47338:SF29">
    <property type="entry name" value="ZN(2)-C6 FUNGAL-TYPE DOMAIN-CONTAINING PROTEIN"/>
    <property type="match status" value="1"/>
</dbReference>
<dbReference type="SMART" id="SM00906">
    <property type="entry name" value="Fungal_trans"/>
    <property type="match status" value="1"/>
</dbReference>
<evidence type="ECO:0000259" key="7">
    <source>
        <dbReference type="PROSITE" id="PS50048"/>
    </source>
</evidence>
<dbReference type="GO" id="GO:0008270">
    <property type="term" value="F:zinc ion binding"/>
    <property type="evidence" value="ECO:0007669"/>
    <property type="project" value="InterPro"/>
</dbReference>
<feature type="compositionally biased region" description="Low complexity" evidence="6">
    <location>
        <begin position="932"/>
        <end position="941"/>
    </location>
</feature>
<keyword evidence="9" id="KW-1185">Reference proteome</keyword>
<keyword evidence="5" id="KW-0539">Nucleus</keyword>
<evidence type="ECO:0000256" key="2">
    <source>
        <dbReference type="ARBA" id="ARBA00022723"/>
    </source>
</evidence>
<keyword evidence="4" id="KW-0804">Transcription</keyword>
<dbReference type="Pfam" id="PF04082">
    <property type="entry name" value="Fungal_trans"/>
    <property type="match status" value="1"/>
</dbReference>
<reference evidence="8 9" key="1">
    <citation type="submission" date="2017-11" db="EMBL/GenBank/DDBJ databases">
        <title>De novo assembly and phasing of dikaryotic genomes from two isolates of Puccinia coronata f. sp. avenae, the causal agent of oat crown rust.</title>
        <authorList>
            <person name="Miller M.E."/>
            <person name="Zhang Y."/>
            <person name="Omidvar V."/>
            <person name="Sperschneider J."/>
            <person name="Schwessinger B."/>
            <person name="Raley C."/>
            <person name="Palmer J.M."/>
            <person name="Garnica D."/>
            <person name="Upadhyaya N."/>
            <person name="Rathjen J."/>
            <person name="Taylor J.M."/>
            <person name="Park R.F."/>
            <person name="Dodds P.N."/>
            <person name="Hirsch C.D."/>
            <person name="Kianian S.F."/>
            <person name="Figueroa M."/>
        </authorList>
    </citation>
    <scope>NUCLEOTIDE SEQUENCE [LARGE SCALE GENOMIC DNA]</scope>
    <source>
        <strain evidence="8">12NC29</strain>
    </source>
</reference>
<feature type="domain" description="Zn(2)-C6 fungal-type" evidence="7">
    <location>
        <begin position="124"/>
        <end position="163"/>
    </location>
</feature>
<comment type="caution">
    <text evidence="8">The sequence shown here is derived from an EMBL/GenBank/DDBJ whole genome shotgun (WGS) entry which is preliminary data.</text>
</comment>
<gene>
    <name evidence="8" type="ORF">PCANC_06950</name>
</gene>
<evidence type="ECO:0000256" key="6">
    <source>
        <dbReference type="SAM" id="MobiDB-lite"/>
    </source>
</evidence>
<dbReference type="AlphaFoldDB" id="A0A2N5VKT5"/>
<evidence type="ECO:0000313" key="9">
    <source>
        <dbReference type="Proteomes" id="UP000235388"/>
    </source>
</evidence>
<dbReference type="InterPro" id="IPR001138">
    <property type="entry name" value="Zn2Cys6_DnaBD"/>
</dbReference>
<dbReference type="InterPro" id="IPR007219">
    <property type="entry name" value="XnlR_reg_dom"/>
</dbReference>
<proteinExistence type="predicted"/>
<evidence type="ECO:0000256" key="5">
    <source>
        <dbReference type="ARBA" id="ARBA00023242"/>
    </source>
</evidence>
<dbReference type="SUPFAM" id="SSF57701">
    <property type="entry name" value="Zn2/Cys6 DNA-binding domain"/>
    <property type="match status" value="1"/>
</dbReference>
<dbReference type="Proteomes" id="UP000235388">
    <property type="component" value="Unassembled WGS sequence"/>
</dbReference>
<evidence type="ECO:0000313" key="8">
    <source>
        <dbReference type="EMBL" id="PLW50613.1"/>
    </source>
</evidence>
<dbReference type="InterPro" id="IPR050815">
    <property type="entry name" value="TF_fung"/>
</dbReference>
<evidence type="ECO:0000256" key="4">
    <source>
        <dbReference type="ARBA" id="ARBA00023163"/>
    </source>
</evidence>
<dbReference type="CDD" id="cd12148">
    <property type="entry name" value="fungal_TF_MHR"/>
    <property type="match status" value="1"/>
</dbReference>
<keyword evidence="3" id="KW-0805">Transcription regulation</keyword>
<dbReference type="Gene3D" id="4.10.240.10">
    <property type="entry name" value="Zn(2)-C6 fungal-type DNA-binding domain"/>
    <property type="match status" value="1"/>
</dbReference>
<dbReference type="OrthoDB" id="39175at2759"/>
<dbReference type="GO" id="GO:0003677">
    <property type="term" value="F:DNA binding"/>
    <property type="evidence" value="ECO:0007669"/>
    <property type="project" value="InterPro"/>
</dbReference>
<keyword evidence="2" id="KW-0479">Metal-binding</keyword>
<evidence type="ECO:0000256" key="1">
    <source>
        <dbReference type="ARBA" id="ARBA00004123"/>
    </source>
</evidence>
<feature type="compositionally biased region" description="Low complexity" evidence="6">
    <location>
        <begin position="48"/>
        <end position="72"/>
    </location>
</feature>